<keyword evidence="2" id="KW-1185">Reference proteome</keyword>
<dbReference type="AlphaFoldDB" id="A0A2K4ZEF8"/>
<protein>
    <submittedName>
        <fullName evidence="1">CRISPR-associated protein (Cas_Csd1)</fullName>
    </submittedName>
</protein>
<name>A0A2K4ZEF8_9FIRM</name>
<dbReference type="EMBL" id="OFSM01000007">
    <property type="protein sequence ID" value="SOY28840.1"/>
    <property type="molecule type" value="Genomic_DNA"/>
</dbReference>
<reference evidence="1 2" key="1">
    <citation type="submission" date="2018-01" db="EMBL/GenBank/DDBJ databases">
        <authorList>
            <person name="Gaut B.S."/>
            <person name="Morton B.R."/>
            <person name="Clegg M.T."/>
            <person name="Duvall M.R."/>
        </authorList>
    </citation>
    <scope>NUCLEOTIDE SEQUENCE [LARGE SCALE GENOMIC DNA]</scope>
    <source>
        <strain evidence="1">GP69</strain>
    </source>
</reference>
<evidence type="ECO:0000313" key="1">
    <source>
        <dbReference type="EMBL" id="SOY28840.1"/>
    </source>
</evidence>
<proteinExistence type="predicted"/>
<sequence length="608" mass="68079">MLEELYQYAVDHKLAARPGFKPKRIRGYFHLSAAGEFLDLEVREKDAEPVGAPDAGAAANGTRYCNPLIEKAGIVLCMVNDEKKDKNVPVKHDFFVSFFEEGRNAEPLFGIAADVLHDSGRLEEMRNALMEKKLKPADPVGFAVDGQYLERSECYYEYWNQFRKRMQTASERKEERCLITGELAQPMATVPKVSGLMRVGGHTSGDAFLCFDKDAFQSYGLKQSANAVVSEAAMTAVNAALGELIGKADILAGAKMVHWYSGQVKAQEDMLSMLFGGNLVEGEEEEVSGREEEREAFAAAQALIRSIREGKLAGKPDVLYYMMPLSGAGGRMMVRGWYEGSYEELYRNICLWFEDLRLILPGGQGMTRGPKLKALCLRMLKPGGGSKIWERVDRELSNLAQRVMYAAIHGSPLPDEATYRVLQWLRAYFLADKEKRQGSGGNAENGNSAQEKGVSKLTGQETLAYQFLKAWFRRKQRKEGGEEIMKEELNRQNRSAAYLCGRLMAVYTVIQENAMPEVNVGIAERYYAAAMAGPGLVIGKLSQLSQYHLAKLERGLAVYYEKILTEIYQNMGEQEIPTMLTMMQQTEFALGYYQQKAEIYSGKEKTEG</sequence>
<dbReference type="OrthoDB" id="9778918at2"/>
<dbReference type="NCBIfam" id="TIGR01863">
    <property type="entry name" value="cas_Csd1"/>
    <property type="match status" value="1"/>
</dbReference>
<organism evidence="1 2">
    <name type="scientific">Acetatifactor muris</name>
    <dbReference type="NCBI Taxonomy" id="879566"/>
    <lineage>
        <taxon>Bacteria</taxon>
        <taxon>Bacillati</taxon>
        <taxon>Bacillota</taxon>
        <taxon>Clostridia</taxon>
        <taxon>Lachnospirales</taxon>
        <taxon>Lachnospiraceae</taxon>
        <taxon>Acetatifactor</taxon>
    </lineage>
</organism>
<gene>
    <name evidence="1" type="ORF">AMURIS_01554</name>
</gene>
<accession>A0A2K4ZEF8</accession>
<dbReference type="InterPro" id="IPR010144">
    <property type="entry name" value="CRISPR-assoc_prot_Csd1-typ"/>
</dbReference>
<dbReference type="RefSeq" id="WP_103238923.1">
    <property type="nucleotide sequence ID" value="NZ_JANJZD010000014.1"/>
</dbReference>
<dbReference type="Proteomes" id="UP000236311">
    <property type="component" value="Unassembled WGS sequence"/>
</dbReference>
<evidence type="ECO:0000313" key="2">
    <source>
        <dbReference type="Proteomes" id="UP000236311"/>
    </source>
</evidence>
<dbReference type="Pfam" id="PF09709">
    <property type="entry name" value="Cas_Csd1"/>
    <property type="match status" value="1"/>
</dbReference>